<proteinExistence type="predicted"/>
<evidence type="ECO:0000313" key="2">
    <source>
        <dbReference type="EMBL" id="CAB4137732.1"/>
    </source>
</evidence>
<evidence type="ECO:0000313" key="3">
    <source>
        <dbReference type="EMBL" id="CAB4148006.1"/>
    </source>
</evidence>
<feature type="region of interest" description="Disordered" evidence="1">
    <location>
        <begin position="37"/>
        <end position="77"/>
    </location>
</feature>
<reference evidence="3" key="1">
    <citation type="submission" date="2020-04" db="EMBL/GenBank/DDBJ databases">
        <authorList>
            <person name="Chiriac C."/>
            <person name="Salcher M."/>
            <person name="Ghai R."/>
            <person name="Kavagutti S V."/>
        </authorList>
    </citation>
    <scope>NUCLEOTIDE SEQUENCE</scope>
</reference>
<feature type="region of interest" description="Disordered" evidence="1">
    <location>
        <begin position="1"/>
        <end position="25"/>
    </location>
</feature>
<name>A0A6J5MSJ8_9CAUD</name>
<evidence type="ECO:0000256" key="1">
    <source>
        <dbReference type="SAM" id="MobiDB-lite"/>
    </source>
</evidence>
<gene>
    <name evidence="2" type="ORF">UFOVP325_76</name>
    <name evidence="3" type="ORF">UFOVP430_71</name>
</gene>
<dbReference type="EMBL" id="LR796481">
    <property type="protein sequence ID" value="CAB4148006.1"/>
    <property type="molecule type" value="Genomic_DNA"/>
</dbReference>
<protein>
    <submittedName>
        <fullName evidence="3">Uncharacterized protein</fullName>
    </submittedName>
</protein>
<accession>A0A6J5MSJ8</accession>
<sequence length="365" mass="40278">MADSYRERLAKKAQAHKELTERDPEKLKQWYELAGEAAEDPDKEIQSSARDINASRKERKVAASAGRSGGGGFDENDIVPEAGEAIVVRSNRNLKPLTPLGPVKHRKIYAVAEAAHQARLAGRSSVEPHEEEQYGKEWDSLPDDAKHAWQQTPHGKKATADALSQYEAERGSVLAQPEARENMVRSREKTRKILKAGFSDNENSLEKFKSSGQLLDADGNHERDWRQGWKFVNITSKLQVGTRAAKIIEGKAIHTDPQHHQNLSDHIDELVNRSSSSAPAHLQGNQFNVKDGSANAAKESLARSAMAHAFGMKDKAIEHFRAAVSHAGDLAQAVHGVNSQPLGDWDKQGDIESKYVKSINEVEGK</sequence>
<dbReference type="EMBL" id="LR796338">
    <property type="protein sequence ID" value="CAB4137732.1"/>
    <property type="molecule type" value="Genomic_DNA"/>
</dbReference>
<organism evidence="3">
    <name type="scientific">uncultured Caudovirales phage</name>
    <dbReference type="NCBI Taxonomy" id="2100421"/>
    <lineage>
        <taxon>Viruses</taxon>
        <taxon>Duplodnaviria</taxon>
        <taxon>Heunggongvirae</taxon>
        <taxon>Uroviricota</taxon>
        <taxon>Caudoviricetes</taxon>
        <taxon>Peduoviridae</taxon>
        <taxon>Maltschvirus</taxon>
        <taxon>Maltschvirus maltsch</taxon>
    </lineage>
</organism>
<feature type="region of interest" description="Disordered" evidence="1">
    <location>
        <begin position="120"/>
        <end position="139"/>
    </location>
</feature>
<feature type="compositionally biased region" description="Basic and acidic residues" evidence="1">
    <location>
        <begin position="126"/>
        <end position="139"/>
    </location>
</feature>